<protein>
    <submittedName>
        <fullName evidence="4">Non-specific DNA-binding protein Dps / Iron-binding ferritin-like antioxidant protein / Ferroxidase</fullName>
    </submittedName>
</protein>
<accession>A0A0K1QBK7</accession>
<dbReference type="KEGG" id="llu:AKJ09_09453"/>
<dbReference type="InterPro" id="IPR009078">
    <property type="entry name" value="Ferritin-like_SF"/>
</dbReference>
<gene>
    <name evidence="4" type="ORF">AKJ09_09453</name>
</gene>
<dbReference type="SUPFAM" id="SSF47240">
    <property type="entry name" value="Ferritin-like"/>
    <property type="match status" value="1"/>
</dbReference>
<dbReference type="Pfam" id="PF00210">
    <property type="entry name" value="Ferritin"/>
    <property type="match status" value="1"/>
</dbReference>
<dbReference type="AlphaFoldDB" id="A0A0K1QBK7"/>
<name>A0A0K1QBK7_9BACT</name>
<dbReference type="OrthoDB" id="9797687at2"/>
<dbReference type="PANTHER" id="PTHR42932:SF3">
    <property type="entry name" value="DNA PROTECTION DURING STARVATION PROTEIN"/>
    <property type="match status" value="1"/>
</dbReference>
<dbReference type="Proteomes" id="UP000064967">
    <property type="component" value="Chromosome"/>
</dbReference>
<dbReference type="STRING" id="1391654.AKJ09_09453"/>
<dbReference type="PIRSF" id="PIRSF005900">
    <property type="entry name" value="Dps"/>
    <property type="match status" value="1"/>
</dbReference>
<feature type="domain" description="Ferritin/DPS" evidence="3">
    <location>
        <begin position="17"/>
        <end position="156"/>
    </location>
</feature>
<dbReference type="InterPro" id="IPR012347">
    <property type="entry name" value="Ferritin-like"/>
</dbReference>
<organism evidence="4 5">
    <name type="scientific">Labilithrix luteola</name>
    <dbReference type="NCBI Taxonomy" id="1391654"/>
    <lineage>
        <taxon>Bacteria</taxon>
        <taxon>Pseudomonadati</taxon>
        <taxon>Myxococcota</taxon>
        <taxon>Polyangia</taxon>
        <taxon>Polyangiales</taxon>
        <taxon>Labilitrichaceae</taxon>
        <taxon>Labilithrix</taxon>
    </lineage>
</organism>
<evidence type="ECO:0000313" key="5">
    <source>
        <dbReference type="Proteomes" id="UP000064967"/>
    </source>
</evidence>
<dbReference type="EMBL" id="CP012333">
    <property type="protein sequence ID" value="AKV02790.1"/>
    <property type="molecule type" value="Genomic_DNA"/>
</dbReference>
<dbReference type="GO" id="GO:0008199">
    <property type="term" value="F:ferric iron binding"/>
    <property type="evidence" value="ECO:0007669"/>
    <property type="project" value="InterPro"/>
</dbReference>
<keyword evidence="5" id="KW-1185">Reference proteome</keyword>
<dbReference type="NCBIfam" id="NF006975">
    <property type="entry name" value="PRK09448.1"/>
    <property type="match status" value="1"/>
</dbReference>
<dbReference type="Gene3D" id="1.20.1260.10">
    <property type="match status" value="1"/>
</dbReference>
<dbReference type="CDD" id="cd01043">
    <property type="entry name" value="DPS"/>
    <property type="match status" value="1"/>
</dbReference>
<reference evidence="4 5" key="1">
    <citation type="submission" date="2015-08" db="EMBL/GenBank/DDBJ databases">
        <authorList>
            <person name="Babu N.S."/>
            <person name="Beckwith C.J."/>
            <person name="Beseler K.G."/>
            <person name="Brison A."/>
            <person name="Carone J.V."/>
            <person name="Caskin T.P."/>
            <person name="Diamond M."/>
            <person name="Durham M.E."/>
            <person name="Foxe J.M."/>
            <person name="Go M."/>
            <person name="Henderson B.A."/>
            <person name="Jones I.B."/>
            <person name="McGettigan J.A."/>
            <person name="Micheletti S.J."/>
            <person name="Nasrallah M.E."/>
            <person name="Ortiz D."/>
            <person name="Piller C.R."/>
            <person name="Privatt S.R."/>
            <person name="Schneider S.L."/>
            <person name="Sharp S."/>
            <person name="Smith T.C."/>
            <person name="Stanton J.D."/>
            <person name="Ullery H.E."/>
            <person name="Wilson R.J."/>
            <person name="Serrano M.G."/>
            <person name="Buck G."/>
            <person name="Lee V."/>
            <person name="Wang Y."/>
            <person name="Carvalho R."/>
            <person name="Voegtly L."/>
            <person name="Shi R."/>
            <person name="Duckworth R."/>
            <person name="Johnson A."/>
            <person name="Loviza R."/>
            <person name="Walstead R."/>
            <person name="Shah Z."/>
            <person name="Kiflezghi M."/>
            <person name="Wade K."/>
            <person name="Ball S.L."/>
            <person name="Bradley K.W."/>
            <person name="Asai D.J."/>
            <person name="Bowman C.A."/>
            <person name="Russell D.A."/>
            <person name="Pope W.H."/>
            <person name="Jacobs-Sera D."/>
            <person name="Hendrix R.W."/>
            <person name="Hatfull G.F."/>
        </authorList>
    </citation>
    <scope>NUCLEOTIDE SEQUENCE [LARGE SCALE GENOMIC DNA]</scope>
    <source>
        <strain evidence="4 5">DSM 27648</strain>
    </source>
</reference>
<dbReference type="InterPro" id="IPR002177">
    <property type="entry name" value="DPS_DNA-bd"/>
</dbReference>
<evidence type="ECO:0000256" key="2">
    <source>
        <dbReference type="RuleBase" id="RU003875"/>
    </source>
</evidence>
<evidence type="ECO:0000313" key="4">
    <source>
        <dbReference type="EMBL" id="AKV02790.1"/>
    </source>
</evidence>
<sequence length="160" mass="17590">MHRTKNDLPESTRVAMIKLLNDRLADAIDLFNQVKHAHWNVKGPNFIAIHELFDQVAEHVEEASDDLAERAVQLGGVADGLTASIAKRTSIKSIGLDLPDGRSYVDAVSTSLAEYGAKVRQAIDTADKAGDKGTADLFTELSRSADKDLWFVEAHLYSER</sequence>
<dbReference type="PANTHER" id="PTHR42932">
    <property type="entry name" value="GENERAL STRESS PROTEIN 20U"/>
    <property type="match status" value="1"/>
</dbReference>
<dbReference type="InterPro" id="IPR008331">
    <property type="entry name" value="Ferritin_DPS_dom"/>
</dbReference>
<comment type="similarity">
    <text evidence="1 2">Belongs to the Dps family.</text>
</comment>
<evidence type="ECO:0000256" key="1">
    <source>
        <dbReference type="ARBA" id="ARBA00009497"/>
    </source>
</evidence>
<keyword evidence="4" id="KW-0238">DNA-binding</keyword>
<dbReference type="GO" id="GO:0003677">
    <property type="term" value="F:DNA binding"/>
    <property type="evidence" value="ECO:0007669"/>
    <property type="project" value="UniProtKB-KW"/>
</dbReference>
<proteinExistence type="inferred from homology"/>
<dbReference type="PRINTS" id="PR01346">
    <property type="entry name" value="HELNAPAPROT"/>
</dbReference>
<evidence type="ECO:0000259" key="3">
    <source>
        <dbReference type="Pfam" id="PF00210"/>
    </source>
</evidence>
<dbReference type="PATRIC" id="fig|1391654.3.peg.9579"/>